<name>A0A5B0G654_9BURK</name>
<evidence type="ECO:0000313" key="4">
    <source>
        <dbReference type="Proteomes" id="UP000325273"/>
    </source>
</evidence>
<gene>
    <name evidence="3" type="ORF">FVF58_49525</name>
</gene>
<evidence type="ECO:0000259" key="2">
    <source>
        <dbReference type="Pfam" id="PF05532"/>
    </source>
</evidence>
<dbReference type="InterPro" id="IPR036629">
    <property type="entry name" value="YjbJ_sf"/>
</dbReference>
<proteinExistence type="inferred from homology"/>
<comment type="caution">
    <text evidence="3">The sequence shown here is derived from an EMBL/GenBank/DDBJ whole genome shotgun (WGS) entry which is preliminary data.</text>
</comment>
<dbReference type="AlphaFoldDB" id="A0A5B0G654"/>
<dbReference type="SUPFAM" id="SSF69047">
    <property type="entry name" value="Hypothetical protein YjbJ"/>
    <property type="match status" value="1"/>
</dbReference>
<dbReference type="RefSeq" id="WP_149676768.1">
    <property type="nucleotide sequence ID" value="NZ_VTUZ01000089.1"/>
</dbReference>
<reference evidence="3 4" key="1">
    <citation type="submission" date="2019-08" db="EMBL/GenBank/DDBJ databases">
        <title>Paraburkholderia sp. DCY113.</title>
        <authorList>
            <person name="Kang J."/>
        </authorList>
    </citation>
    <scope>NUCLEOTIDE SEQUENCE [LARGE SCALE GENOMIC DNA]</scope>
    <source>
        <strain evidence="3 4">DCY113</strain>
    </source>
</reference>
<organism evidence="3 4">
    <name type="scientific">Paraburkholderia panacisoli</name>
    <dbReference type="NCBI Taxonomy" id="2603818"/>
    <lineage>
        <taxon>Bacteria</taxon>
        <taxon>Pseudomonadati</taxon>
        <taxon>Pseudomonadota</taxon>
        <taxon>Betaproteobacteria</taxon>
        <taxon>Burkholderiales</taxon>
        <taxon>Burkholderiaceae</taxon>
        <taxon>Paraburkholderia</taxon>
    </lineage>
</organism>
<comment type="similarity">
    <text evidence="1">Belongs to the UPF0337 (CsbD) family.</text>
</comment>
<keyword evidence="4" id="KW-1185">Reference proteome</keyword>
<dbReference type="InterPro" id="IPR008462">
    <property type="entry name" value="CsbD"/>
</dbReference>
<sequence>MNKDQVKGRVKEAKGQLKEMVGKATGSATTKVKGRIEQIVGKTQATYGDAKEQFRKRS</sequence>
<evidence type="ECO:0000313" key="3">
    <source>
        <dbReference type="EMBL" id="KAA0997399.1"/>
    </source>
</evidence>
<dbReference type="EMBL" id="VTUZ01000089">
    <property type="protein sequence ID" value="KAA0997399.1"/>
    <property type="molecule type" value="Genomic_DNA"/>
</dbReference>
<feature type="domain" description="CsbD-like" evidence="2">
    <location>
        <begin position="4"/>
        <end position="56"/>
    </location>
</feature>
<protein>
    <submittedName>
        <fullName evidence="3">CsbD family protein</fullName>
    </submittedName>
</protein>
<dbReference type="Proteomes" id="UP000325273">
    <property type="component" value="Unassembled WGS sequence"/>
</dbReference>
<accession>A0A5B0G654</accession>
<dbReference type="Gene3D" id="1.10.1470.10">
    <property type="entry name" value="YjbJ"/>
    <property type="match status" value="1"/>
</dbReference>
<dbReference type="Pfam" id="PF05532">
    <property type="entry name" value="CsbD"/>
    <property type="match status" value="1"/>
</dbReference>
<evidence type="ECO:0000256" key="1">
    <source>
        <dbReference type="ARBA" id="ARBA00009129"/>
    </source>
</evidence>